<feature type="compositionally biased region" description="Basic and acidic residues" evidence="1">
    <location>
        <begin position="34"/>
        <end position="44"/>
    </location>
</feature>
<proteinExistence type="predicted"/>
<evidence type="ECO:0000313" key="5">
    <source>
        <dbReference type="Proteomes" id="UP000275846"/>
    </source>
</evidence>
<accession>A0A0X3Q2W6</accession>
<dbReference type="AlphaFoldDB" id="A0A0X3Q2W6"/>
<feature type="region of interest" description="Disordered" evidence="1">
    <location>
        <begin position="370"/>
        <end position="432"/>
    </location>
</feature>
<dbReference type="OrthoDB" id="6252402at2759"/>
<organism evidence="3">
    <name type="scientific">Schistocephalus solidus</name>
    <name type="common">Tapeworm</name>
    <dbReference type="NCBI Taxonomy" id="70667"/>
    <lineage>
        <taxon>Eukaryota</taxon>
        <taxon>Metazoa</taxon>
        <taxon>Spiralia</taxon>
        <taxon>Lophotrochozoa</taxon>
        <taxon>Platyhelminthes</taxon>
        <taxon>Cestoda</taxon>
        <taxon>Eucestoda</taxon>
        <taxon>Diphyllobothriidea</taxon>
        <taxon>Diphyllobothriidae</taxon>
        <taxon>Schistocephalus</taxon>
    </lineage>
</organism>
<evidence type="ECO:0000313" key="6">
    <source>
        <dbReference type="WBParaSite" id="SSLN_0001482601-mRNA-1"/>
    </source>
</evidence>
<feature type="compositionally biased region" description="Low complexity" evidence="1">
    <location>
        <begin position="398"/>
        <end position="412"/>
    </location>
</feature>
<keyword evidence="5" id="KW-1185">Reference proteome</keyword>
<dbReference type="EMBL" id="GEEE01005077">
    <property type="protein sequence ID" value="JAP58148.1"/>
    <property type="molecule type" value="Transcribed_RNA"/>
</dbReference>
<evidence type="ECO:0000256" key="1">
    <source>
        <dbReference type="SAM" id="MobiDB-lite"/>
    </source>
</evidence>
<dbReference type="WBParaSite" id="SSLN_0001482601-mRNA-1">
    <property type="protein sequence ID" value="SSLN_0001482601-mRNA-1"/>
    <property type="gene ID" value="SSLN_0001482601"/>
</dbReference>
<feature type="compositionally biased region" description="Acidic residues" evidence="1">
    <location>
        <begin position="494"/>
        <end position="507"/>
    </location>
</feature>
<reference evidence="4 5" key="3">
    <citation type="submission" date="2018-11" db="EMBL/GenBank/DDBJ databases">
        <authorList>
            <consortium name="Pathogen Informatics"/>
        </authorList>
    </citation>
    <scope>NUCLEOTIDE SEQUENCE [LARGE SCALE GENOMIC DNA]</scope>
    <source>
        <strain evidence="4 5">NST_G2</strain>
    </source>
</reference>
<feature type="region of interest" description="Disordered" evidence="1">
    <location>
        <begin position="248"/>
        <end position="275"/>
    </location>
</feature>
<gene>
    <name evidence="4" type="ORF">SSLN_LOCUS14284</name>
    <name evidence="3" type="ORF">TR105391</name>
</gene>
<dbReference type="InterPro" id="IPR043792">
    <property type="entry name" value="DUF5734"/>
</dbReference>
<name>A0A0X3Q2W6_SCHSO</name>
<feature type="compositionally biased region" description="Acidic residues" evidence="1">
    <location>
        <begin position="474"/>
        <end position="483"/>
    </location>
</feature>
<evidence type="ECO:0000313" key="3">
    <source>
        <dbReference type="EMBL" id="JAP58148.1"/>
    </source>
</evidence>
<feature type="compositionally biased region" description="Low complexity" evidence="1">
    <location>
        <begin position="211"/>
        <end position="222"/>
    </location>
</feature>
<reference evidence="3" key="1">
    <citation type="submission" date="2016-01" db="EMBL/GenBank/DDBJ databases">
        <title>Reference transcriptome for the parasite Schistocephalus solidus: insights into the molecular evolution of parasitism.</title>
        <authorList>
            <person name="Hebert F.O."/>
            <person name="Grambauer S."/>
            <person name="Barber I."/>
            <person name="Landry C.R."/>
            <person name="Aubin-Horth N."/>
        </authorList>
    </citation>
    <scope>NUCLEOTIDE SEQUENCE</scope>
</reference>
<feature type="region of interest" description="Disordered" evidence="1">
    <location>
        <begin position="32"/>
        <end position="53"/>
    </location>
</feature>
<feature type="compositionally biased region" description="Polar residues" evidence="1">
    <location>
        <begin position="164"/>
        <end position="183"/>
    </location>
</feature>
<dbReference type="EMBL" id="GEEE01020686">
    <property type="protein sequence ID" value="JAP42539.1"/>
    <property type="molecule type" value="Transcribed_RNA"/>
</dbReference>
<feature type="region of interest" description="Disordered" evidence="1">
    <location>
        <begin position="468"/>
        <end position="507"/>
    </location>
</feature>
<dbReference type="Pfam" id="PF19005">
    <property type="entry name" value="DUF5734"/>
    <property type="match status" value="1"/>
</dbReference>
<evidence type="ECO:0000259" key="2">
    <source>
        <dbReference type="Pfam" id="PF19005"/>
    </source>
</evidence>
<feature type="region of interest" description="Disordered" evidence="1">
    <location>
        <begin position="144"/>
        <end position="224"/>
    </location>
</feature>
<feature type="domain" description="DUF5734" evidence="2">
    <location>
        <begin position="45"/>
        <end position="126"/>
    </location>
</feature>
<protein>
    <submittedName>
        <fullName evidence="6">DUF5734 domain-containing protein</fullName>
    </submittedName>
</protein>
<sequence>MSKKTEDKKLKFETEVNVITTGQIGKGTTFTTQEVDKLSKPKNADRKRKPTSSKVYGNRIVFKNKVAGGEKQKKKKKLLFSKIKLLSRSANDGRIIFVHYEKDQRGYYFVVGFKDSAVAEKFVNAVQMGNEKVKILEEENGFPKEDTRSVNSFNTSQRGKESNGWDNRNSSESSASQDRNSQLGVEDFHFYNPTRANHTPRAPAVGRNPIQSSPEQSSSSSQIWINGEPAKETFISTWDDGESQYSLDVSDTGSEHMRNPSPRVPPGEFQRFTPGPDGLVTNYVYIGPRDEEESINGAALLPPQYSRESRSRKHTSTVEYYRKGSAAYSNGRNEWLENEPRPRKHASTVEYYRKGSAAYSNGRDEWLENAINSDHRSRGRKSSVIYPPSETTRRMLVSPTQSQRARSSSRQTSHSRRSSRPKQIPLSEDESKRSGWHSDILFVTPKPGGGCKISSDGPVMLFTACRTNKRDSDSSDSSDEEDSLSLSSSTLTINDDELNQAEEAEDDIEINYSSSLRMQENSQAHSFATVSRRL</sequence>
<dbReference type="Proteomes" id="UP000275846">
    <property type="component" value="Unassembled WGS sequence"/>
</dbReference>
<dbReference type="EMBL" id="UYSU01038817">
    <property type="protein sequence ID" value="VDM00670.1"/>
    <property type="molecule type" value="Genomic_DNA"/>
</dbReference>
<evidence type="ECO:0000313" key="4">
    <source>
        <dbReference type="EMBL" id="VDM00670.1"/>
    </source>
</evidence>
<reference evidence="6" key="2">
    <citation type="submission" date="2016-06" db="UniProtKB">
        <authorList>
            <consortium name="WormBaseParasite"/>
        </authorList>
    </citation>
    <scope>IDENTIFICATION</scope>
</reference>